<dbReference type="Pfam" id="PF02645">
    <property type="entry name" value="DegV"/>
    <property type="match status" value="1"/>
</dbReference>
<proteinExistence type="predicted"/>
<dbReference type="PANTHER" id="PTHR33434:SF8">
    <property type="entry name" value="DEGV DOMAIN-CONTAINING PROTEIN SPR1019"/>
    <property type="match status" value="1"/>
</dbReference>
<dbReference type="Gene3D" id="3.40.50.10170">
    <property type="match status" value="1"/>
</dbReference>
<gene>
    <name evidence="2" type="ORF">ATX59_05750</name>
    <name evidence="3" type="ORF">OENI_1184</name>
</gene>
<dbReference type="Proteomes" id="UP000294726">
    <property type="component" value="Chromosome"/>
</dbReference>
<dbReference type="InterPro" id="IPR050270">
    <property type="entry name" value="DegV_domain_contain"/>
</dbReference>
<evidence type="ECO:0000256" key="1">
    <source>
        <dbReference type="ARBA" id="ARBA00023121"/>
    </source>
</evidence>
<accession>A0A483BZM3</accession>
<dbReference type="AlphaFoldDB" id="A0A483BZM3"/>
<dbReference type="NCBIfam" id="TIGR00762">
    <property type="entry name" value="DegV"/>
    <property type="match status" value="1"/>
</dbReference>
<evidence type="ECO:0000313" key="4">
    <source>
        <dbReference type="Proteomes" id="UP000181728"/>
    </source>
</evidence>
<dbReference type="SUPFAM" id="SSF82549">
    <property type="entry name" value="DAK1/DegV-like"/>
    <property type="match status" value="1"/>
</dbReference>
<dbReference type="InterPro" id="IPR003797">
    <property type="entry name" value="DegV"/>
</dbReference>
<reference evidence="2 4" key="1">
    <citation type="journal article" date="2016" name="BMC Genomics">
        <title>Consensus pan-genome assembly of the specialised wine bacterium Oenococcus oeni.</title>
        <authorList>
            <person name="Sternes P.R."/>
            <person name="Borneman A.R."/>
        </authorList>
    </citation>
    <scope>NUCLEOTIDE SEQUENCE [LARGE SCALE GENOMIC DNA]</scope>
    <source>
        <strain evidence="2 4">AWRIB661</strain>
    </source>
</reference>
<dbReference type="PANTHER" id="PTHR33434">
    <property type="entry name" value="DEGV DOMAIN-CONTAINING PROTEIN DR_1986-RELATED"/>
    <property type="match status" value="1"/>
</dbReference>
<dbReference type="PROSITE" id="PS51482">
    <property type="entry name" value="DEGV"/>
    <property type="match status" value="1"/>
</dbReference>
<dbReference type="InterPro" id="IPR043168">
    <property type="entry name" value="DegV_C"/>
</dbReference>
<dbReference type="EMBL" id="MLOK01000040">
    <property type="protein sequence ID" value="OIM21134.1"/>
    <property type="molecule type" value="Genomic_DNA"/>
</dbReference>
<reference evidence="3 5" key="2">
    <citation type="submission" date="2018-08" db="EMBL/GenBank/DDBJ databases">
        <authorList>
            <person name="Lorentzen P. G. S. M."/>
        </authorList>
    </citation>
    <scope>NUCLEOTIDE SEQUENCE [LARGE SCALE GENOMIC DNA]</scope>
    <source>
        <strain evidence="3 5">CRBO_1381</strain>
    </source>
</reference>
<evidence type="ECO:0000313" key="3">
    <source>
        <dbReference type="EMBL" id="VDB98419.1"/>
    </source>
</evidence>
<evidence type="ECO:0000313" key="2">
    <source>
        <dbReference type="EMBL" id="OIM21134.1"/>
    </source>
</evidence>
<dbReference type="EMBL" id="LR031358">
    <property type="protein sequence ID" value="VDB98419.1"/>
    <property type="molecule type" value="Genomic_DNA"/>
</dbReference>
<name>A0A483BZM3_OENOE</name>
<dbReference type="RefSeq" id="WP_032818961.1">
    <property type="nucleotide sequence ID" value="NZ_LR031358.1"/>
</dbReference>
<dbReference type="Proteomes" id="UP000181728">
    <property type="component" value="Unassembled WGS sequence"/>
</dbReference>
<dbReference type="Gene3D" id="3.30.1180.10">
    <property type="match status" value="1"/>
</dbReference>
<organism evidence="2 4">
    <name type="scientific">Oenococcus oeni</name>
    <name type="common">Leuconostoc oenos</name>
    <dbReference type="NCBI Taxonomy" id="1247"/>
    <lineage>
        <taxon>Bacteria</taxon>
        <taxon>Bacillati</taxon>
        <taxon>Bacillota</taxon>
        <taxon>Bacilli</taxon>
        <taxon>Lactobacillales</taxon>
        <taxon>Lactobacillaceae</taxon>
        <taxon>Oenococcus</taxon>
    </lineage>
</organism>
<dbReference type="GO" id="GO:0008289">
    <property type="term" value="F:lipid binding"/>
    <property type="evidence" value="ECO:0007669"/>
    <property type="project" value="UniProtKB-KW"/>
</dbReference>
<sequence length="277" mass="30759">MIKIVTDSTAQLTEDELKEYKITVVPLQISLRKQILLDGIDISRSEFSRELKESKDFPRTSQPSIGQFKSVYDDLGKDGNTVISIHMSEVLSGTVNVAREANKLTSTEVTVVDSGFTDRSLAFLAIEAAKMAQQGKSKTEILDQLAVKKTTTHLFCFINSLDYFVKGGRASRAIGFFSSLIKLKLVLTMEGNKLKVVSKCRGQARFQQIINKMVDSVVNSRGITQVGLSYVDSDEEVSRIANFLHEKRPDLKIVTRLTSPIIMSHVGPKGFALMYDA</sequence>
<protein>
    <submittedName>
        <fullName evidence="2">EDD domain protein</fullName>
    </submittedName>
</protein>
<evidence type="ECO:0000313" key="5">
    <source>
        <dbReference type="Proteomes" id="UP000294726"/>
    </source>
</evidence>
<keyword evidence="1" id="KW-0446">Lipid-binding</keyword>